<dbReference type="EMBL" id="CAADRP010000560">
    <property type="protein sequence ID" value="VFU30049.1"/>
    <property type="molecule type" value="Genomic_DNA"/>
</dbReference>
<gene>
    <name evidence="1" type="ORF">SVIM_LOCUS112837</name>
</gene>
<protein>
    <submittedName>
        <fullName evidence="1">Uncharacterized protein</fullName>
    </submittedName>
</protein>
<reference evidence="1" key="1">
    <citation type="submission" date="2019-03" db="EMBL/GenBank/DDBJ databases">
        <authorList>
            <person name="Mank J."/>
            <person name="Almeida P."/>
        </authorList>
    </citation>
    <scope>NUCLEOTIDE SEQUENCE</scope>
    <source>
        <strain evidence="1">78183</strain>
    </source>
</reference>
<accession>A0A6N2KQW8</accession>
<name>A0A6N2KQW8_SALVM</name>
<dbReference type="AlphaFoldDB" id="A0A6N2KQW8"/>
<organism evidence="1">
    <name type="scientific">Salix viminalis</name>
    <name type="common">Common osier</name>
    <name type="synonym">Basket willow</name>
    <dbReference type="NCBI Taxonomy" id="40686"/>
    <lineage>
        <taxon>Eukaryota</taxon>
        <taxon>Viridiplantae</taxon>
        <taxon>Streptophyta</taxon>
        <taxon>Embryophyta</taxon>
        <taxon>Tracheophyta</taxon>
        <taxon>Spermatophyta</taxon>
        <taxon>Magnoliopsida</taxon>
        <taxon>eudicotyledons</taxon>
        <taxon>Gunneridae</taxon>
        <taxon>Pentapetalae</taxon>
        <taxon>rosids</taxon>
        <taxon>fabids</taxon>
        <taxon>Malpighiales</taxon>
        <taxon>Salicaceae</taxon>
        <taxon>Saliceae</taxon>
        <taxon>Salix</taxon>
    </lineage>
</organism>
<evidence type="ECO:0000313" key="1">
    <source>
        <dbReference type="EMBL" id="VFU30049.1"/>
    </source>
</evidence>
<sequence>MILRFREIGKAGGPRLTSLSIKTPPRGELKLQDEYVLDSRIHSQWREVNSTDDIQDECRPSGRIIILVLGDSQEPKRLS</sequence>
<proteinExistence type="predicted"/>